<dbReference type="InterPro" id="IPR000462">
    <property type="entry name" value="CDP-OH_P_trans"/>
</dbReference>
<dbReference type="InterPro" id="IPR048254">
    <property type="entry name" value="CDP_ALCOHOL_P_TRANSF_CS"/>
</dbReference>
<dbReference type="GO" id="GO:0008444">
    <property type="term" value="F:CDP-diacylglycerol-glycerol-3-phosphate 3-phosphatidyltransferase activity"/>
    <property type="evidence" value="ECO:0007669"/>
    <property type="project" value="UniProtKB-UniRule"/>
</dbReference>
<feature type="transmembrane region" description="Helical" evidence="18">
    <location>
        <begin position="73"/>
        <end position="100"/>
    </location>
</feature>
<evidence type="ECO:0000256" key="2">
    <source>
        <dbReference type="ARBA" id="ARBA00005042"/>
    </source>
</evidence>
<evidence type="ECO:0000256" key="4">
    <source>
        <dbReference type="ARBA" id="ARBA00010441"/>
    </source>
</evidence>
<dbReference type="PROSITE" id="PS00379">
    <property type="entry name" value="CDP_ALCOHOL_P_TRANSF"/>
    <property type="match status" value="1"/>
</dbReference>
<evidence type="ECO:0000256" key="12">
    <source>
        <dbReference type="ARBA" id="ARBA00023136"/>
    </source>
</evidence>
<dbReference type="Proteomes" id="UP000500930">
    <property type="component" value="Chromosome"/>
</dbReference>
<dbReference type="Gene3D" id="1.20.120.1760">
    <property type="match status" value="1"/>
</dbReference>
<dbReference type="Pfam" id="PF01066">
    <property type="entry name" value="CDP-OH_P_transf"/>
    <property type="match status" value="1"/>
</dbReference>
<evidence type="ECO:0000256" key="5">
    <source>
        <dbReference type="ARBA" id="ARBA00013170"/>
    </source>
</evidence>
<dbReference type="PANTHER" id="PTHR14269:SF62">
    <property type="entry name" value="CDP-DIACYLGLYCEROL--GLYCEROL-3-PHOSPHATE 3-PHOSPHATIDYLTRANSFERASE 1, CHLOROPLASTIC"/>
    <property type="match status" value="1"/>
</dbReference>
<reference evidence="19 20" key="1">
    <citation type="journal article" date="2020" name="Pathogens">
        <title>First Whole Genome Sequence of Anaplasma platys, an Obligate Intracellular Rickettsial Pathogen of Dogs.</title>
        <authorList>
            <person name="Llanes A."/>
            <person name="Rajeev S."/>
        </authorList>
    </citation>
    <scope>NUCLEOTIDE SEQUENCE [LARGE SCALE GENOMIC DNA]</scope>
    <source>
        <strain evidence="19 20">S3</strain>
    </source>
</reference>
<evidence type="ECO:0000256" key="15">
    <source>
        <dbReference type="ARBA" id="ARBA00048586"/>
    </source>
</evidence>
<evidence type="ECO:0000256" key="3">
    <source>
        <dbReference type="ARBA" id="ARBA00005189"/>
    </source>
</evidence>
<dbReference type="RefSeq" id="WP_169193462.1">
    <property type="nucleotide sequence ID" value="NZ_CP046391.1"/>
</dbReference>
<evidence type="ECO:0000256" key="11">
    <source>
        <dbReference type="ARBA" id="ARBA00023098"/>
    </source>
</evidence>
<proteinExistence type="inferred from homology"/>
<dbReference type="AlphaFoldDB" id="A0A858PZ39"/>
<keyword evidence="10 18" id="KW-1133">Transmembrane helix</keyword>
<dbReference type="EC" id="2.7.8.5" evidence="5 16"/>
<organism evidence="19 20">
    <name type="scientific">Anaplasma platys</name>
    <dbReference type="NCBI Taxonomy" id="949"/>
    <lineage>
        <taxon>Bacteria</taxon>
        <taxon>Pseudomonadati</taxon>
        <taxon>Pseudomonadota</taxon>
        <taxon>Alphaproteobacteria</taxon>
        <taxon>Rickettsiales</taxon>
        <taxon>Anaplasmataceae</taxon>
        <taxon>Anaplasma</taxon>
    </lineage>
</organism>
<evidence type="ECO:0000256" key="17">
    <source>
        <dbReference type="RuleBase" id="RU003750"/>
    </source>
</evidence>
<dbReference type="PIRSF" id="PIRSF000847">
    <property type="entry name" value="Phos_ph_gly_syn"/>
    <property type="match status" value="1"/>
</dbReference>
<evidence type="ECO:0000256" key="1">
    <source>
        <dbReference type="ARBA" id="ARBA00004141"/>
    </source>
</evidence>
<keyword evidence="9 18" id="KW-0812">Transmembrane</keyword>
<evidence type="ECO:0000256" key="16">
    <source>
        <dbReference type="NCBIfam" id="TIGR00560"/>
    </source>
</evidence>
<evidence type="ECO:0000256" key="14">
    <source>
        <dbReference type="ARBA" id="ARBA00023264"/>
    </source>
</evidence>
<feature type="transmembrane region" description="Helical" evidence="18">
    <location>
        <begin position="32"/>
        <end position="52"/>
    </location>
</feature>
<dbReference type="GO" id="GO:0046474">
    <property type="term" value="P:glycerophospholipid biosynthetic process"/>
    <property type="evidence" value="ECO:0007669"/>
    <property type="project" value="TreeGrafter"/>
</dbReference>
<gene>
    <name evidence="19" type="primary">pgsA</name>
    <name evidence="19" type="ORF">ANPL_04095</name>
</gene>
<keyword evidence="20" id="KW-1185">Reference proteome</keyword>
<evidence type="ECO:0000256" key="18">
    <source>
        <dbReference type="SAM" id="Phobius"/>
    </source>
</evidence>
<dbReference type="InterPro" id="IPR004570">
    <property type="entry name" value="Phosphatidylglycerol_P_synth"/>
</dbReference>
<evidence type="ECO:0000256" key="6">
    <source>
        <dbReference type="ARBA" id="ARBA00014944"/>
    </source>
</evidence>
<keyword evidence="12 18" id="KW-0472">Membrane</keyword>
<evidence type="ECO:0000256" key="9">
    <source>
        <dbReference type="ARBA" id="ARBA00022692"/>
    </source>
</evidence>
<accession>A0A858PZ39</accession>
<keyword evidence="11" id="KW-0443">Lipid metabolism</keyword>
<name>A0A858PZ39_9RICK</name>
<comment type="pathway">
    <text evidence="2">Phospholipid metabolism; phosphatidylglycerol biosynthesis; phosphatidylglycerol from CDP-diacylglycerol: step 1/2.</text>
</comment>
<dbReference type="EMBL" id="CP046391">
    <property type="protein sequence ID" value="QJC27865.1"/>
    <property type="molecule type" value="Genomic_DNA"/>
</dbReference>
<keyword evidence="13" id="KW-0594">Phospholipid biosynthesis</keyword>
<comment type="subcellular location">
    <subcellularLocation>
        <location evidence="1">Membrane</location>
        <topology evidence="1">Multi-pass membrane protein</topology>
    </subcellularLocation>
</comment>
<comment type="similarity">
    <text evidence="4 17">Belongs to the CDP-alcohol phosphatidyltransferase class-I family.</text>
</comment>
<dbReference type="PANTHER" id="PTHR14269">
    <property type="entry name" value="CDP-DIACYLGLYCEROL--GLYCEROL-3-PHOSPHATE 3-PHOSPHATIDYLTRANSFERASE-RELATED"/>
    <property type="match status" value="1"/>
</dbReference>
<evidence type="ECO:0000313" key="19">
    <source>
        <dbReference type="EMBL" id="QJC27865.1"/>
    </source>
</evidence>
<dbReference type="NCBIfam" id="TIGR00560">
    <property type="entry name" value="pgsA"/>
    <property type="match status" value="1"/>
</dbReference>
<protein>
    <recommendedName>
        <fullName evidence="6 16">CDP-diacylglycerol--glycerol-3-phosphate 3-phosphatidyltransferase</fullName>
        <ecNumber evidence="5 16">2.7.8.5</ecNumber>
    </recommendedName>
</protein>
<comment type="pathway">
    <text evidence="3">Lipid metabolism.</text>
</comment>
<evidence type="ECO:0000256" key="10">
    <source>
        <dbReference type="ARBA" id="ARBA00022989"/>
    </source>
</evidence>
<evidence type="ECO:0000256" key="7">
    <source>
        <dbReference type="ARBA" id="ARBA00022516"/>
    </source>
</evidence>
<comment type="catalytic activity">
    <reaction evidence="15">
        <text>a CDP-1,2-diacyl-sn-glycerol + sn-glycerol 3-phosphate = a 1,2-diacyl-sn-glycero-3-phospho-(1'-sn-glycero-3'-phosphate) + CMP + H(+)</text>
        <dbReference type="Rhea" id="RHEA:12593"/>
        <dbReference type="ChEBI" id="CHEBI:15378"/>
        <dbReference type="ChEBI" id="CHEBI:57597"/>
        <dbReference type="ChEBI" id="CHEBI:58332"/>
        <dbReference type="ChEBI" id="CHEBI:60110"/>
        <dbReference type="ChEBI" id="CHEBI:60377"/>
        <dbReference type="EC" id="2.7.8.5"/>
    </reaction>
</comment>
<sequence>MRKIFPNLLTIFRVLAIPAVVSSFYLDYLWAQYLTLVIFVTAAITDFFDGYLARMWGVQSKFGRIFDPAADKLIVLSTLVMLVYTGKVSGLSVILVVAIVCREVLVSCMREFLVAANISVPVSDMGKLKTFIQILAISTLILDCEFTACIGEICLFLAAATAVYSMYLYTRDAMTKIGNNP</sequence>
<dbReference type="InterPro" id="IPR043130">
    <property type="entry name" value="CDP-OH_PTrfase_TM_dom"/>
</dbReference>
<dbReference type="GO" id="GO:0016020">
    <property type="term" value="C:membrane"/>
    <property type="evidence" value="ECO:0007669"/>
    <property type="project" value="UniProtKB-SubCell"/>
</dbReference>
<dbReference type="KEGG" id="aplt:ANPL_04095"/>
<keyword evidence="7" id="KW-0444">Lipid biosynthesis</keyword>
<evidence type="ECO:0000313" key="20">
    <source>
        <dbReference type="Proteomes" id="UP000500930"/>
    </source>
</evidence>
<feature type="transmembrane region" description="Helical" evidence="18">
    <location>
        <begin position="7"/>
        <end position="26"/>
    </location>
</feature>
<keyword evidence="8 17" id="KW-0808">Transferase</keyword>
<evidence type="ECO:0000256" key="13">
    <source>
        <dbReference type="ARBA" id="ARBA00023209"/>
    </source>
</evidence>
<dbReference type="InterPro" id="IPR050324">
    <property type="entry name" value="CDP-alcohol_PTase-I"/>
</dbReference>
<keyword evidence="14" id="KW-1208">Phospholipid metabolism</keyword>
<evidence type="ECO:0000256" key="8">
    <source>
        <dbReference type="ARBA" id="ARBA00022679"/>
    </source>
</evidence>